<dbReference type="AlphaFoldDB" id="K7AAI2"/>
<dbReference type="EMBL" id="BAER01000038">
    <property type="protein sequence ID" value="GAC32385.1"/>
    <property type="molecule type" value="Genomic_DNA"/>
</dbReference>
<dbReference type="Pfam" id="PF13185">
    <property type="entry name" value="GAF_2"/>
    <property type="match status" value="1"/>
</dbReference>
<dbReference type="CDD" id="cd01949">
    <property type="entry name" value="GGDEF"/>
    <property type="match status" value="1"/>
</dbReference>
<comment type="caution">
    <text evidence="3">The sequence shown here is derived from an EMBL/GenBank/DDBJ whole genome shotgun (WGS) entry which is preliminary data.</text>
</comment>
<dbReference type="SMART" id="SM00065">
    <property type="entry name" value="GAF"/>
    <property type="match status" value="1"/>
</dbReference>
<keyword evidence="4" id="KW-1185">Reference proteome</keyword>
<evidence type="ECO:0000313" key="4">
    <source>
        <dbReference type="Proteomes" id="UP000006322"/>
    </source>
</evidence>
<gene>
    <name evidence="3" type="ORF">GPLA_1471</name>
</gene>
<organism evidence="3 4">
    <name type="scientific">Paraglaciecola polaris LMG 21857</name>
    <dbReference type="NCBI Taxonomy" id="1129793"/>
    <lineage>
        <taxon>Bacteria</taxon>
        <taxon>Pseudomonadati</taxon>
        <taxon>Pseudomonadota</taxon>
        <taxon>Gammaproteobacteria</taxon>
        <taxon>Alteromonadales</taxon>
        <taxon>Alteromonadaceae</taxon>
        <taxon>Paraglaciecola</taxon>
    </lineage>
</organism>
<dbReference type="InterPro" id="IPR052155">
    <property type="entry name" value="Biofilm_reg_signaling"/>
</dbReference>
<dbReference type="Proteomes" id="UP000006322">
    <property type="component" value="Unassembled WGS sequence"/>
</dbReference>
<dbReference type="Gene3D" id="3.30.70.270">
    <property type="match status" value="1"/>
</dbReference>
<dbReference type="OrthoDB" id="766410at2"/>
<dbReference type="PANTHER" id="PTHR44757">
    <property type="entry name" value="DIGUANYLATE CYCLASE DGCP"/>
    <property type="match status" value="1"/>
</dbReference>
<dbReference type="SMART" id="SM00091">
    <property type="entry name" value="PAS"/>
    <property type="match status" value="1"/>
</dbReference>
<dbReference type="PROSITE" id="PS50887">
    <property type="entry name" value="GGDEF"/>
    <property type="match status" value="1"/>
</dbReference>
<dbReference type="InterPro" id="IPR035965">
    <property type="entry name" value="PAS-like_dom_sf"/>
</dbReference>
<dbReference type="SUPFAM" id="SSF55785">
    <property type="entry name" value="PYP-like sensor domain (PAS domain)"/>
    <property type="match status" value="1"/>
</dbReference>
<proteinExistence type="predicted"/>
<dbReference type="InterPro" id="IPR003018">
    <property type="entry name" value="GAF"/>
</dbReference>
<dbReference type="SMART" id="SM00267">
    <property type="entry name" value="GGDEF"/>
    <property type="match status" value="1"/>
</dbReference>
<evidence type="ECO:0000259" key="1">
    <source>
        <dbReference type="PROSITE" id="PS50112"/>
    </source>
</evidence>
<dbReference type="Pfam" id="PF13426">
    <property type="entry name" value="PAS_9"/>
    <property type="match status" value="1"/>
</dbReference>
<evidence type="ECO:0000259" key="2">
    <source>
        <dbReference type="PROSITE" id="PS50887"/>
    </source>
</evidence>
<dbReference type="Gene3D" id="3.30.450.20">
    <property type="entry name" value="PAS domain"/>
    <property type="match status" value="1"/>
</dbReference>
<dbReference type="SUPFAM" id="SSF55073">
    <property type="entry name" value="Nucleotide cyclase"/>
    <property type="match status" value="1"/>
</dbReference>
<dbReference type="PROSITE" id="PS50112">
    <property type="entry name" value="PAS"/>
    <property type="match status" value="1"/>
</dbReference>
<dbReference type="InterPro" id="IPR043128">
    <property type="entry name" value="Rev_trsase/Diguanyl_cyclase"/>
</dbReference>
<protein>
    <submittedName>
        <fullName evidence="3">Diguanylate cyclase with PAS/PAC and GAF sensors</fullName>
    </submittedName>
</protein>
<dbReference type="Pfam" id="PF00990">
    <property type="entry name" value="GGDEF"/>
    <property type="match status" value="1"/>
</dbReference>
<dbReference type="NCBIfam" id="TIGR00229">
    <property type="entry name" value="sensory_box"/>
    <property type="match status" value="1"/>
</dbReference>
<dbReference type="STRING" id="1129793.GPLA_1471"/>
<dbReference type="SUPFAM" id="SSF55781">
    <property type="entry name" value="GAF domain-like"/>
    <property type="match status" value="1"/>
</dbReference>
<dbReference type="InterPro" id="IPR000014">
    <property type="entry name" value="PAS"/>
</dbReference>
<dbReference type="InterPro" id="IPR000160">
    <property type="entry name" value="GGDEF_dom"/>
</dbReference>
<dbReference type="PANTHER" id="PTHR44757:SF2">
    <property type="entry name" value="BIOFILM ARCHITECTURE MAINTENANCE PROTEIN MBAA"/>
    <property type="match status" value="1"/>
</dbReference>
<dbReference type="CDD" id="cd00130">
    <property type="entry name" value="PAS"/>
    <property type="match status" value="1"/>
</dbReference>
<accession>K7AAI2</accession>
<dbReference type="RefSeq" id="WP_007104183.1">
    <property type="nucleotide sequence ID" value="NZ_BAER01000038.1"/>
</dbReference>
<dbReference type="InterPro" id="IPR029787">
    <property type="entry name" value="Nucleotide_cyclase"/>
</dbReference>
<name>K7AAI2_9ALTE</name>
<feature type="domain" description="GGDEF" evidence="2">
    <location>
        <begin position="318"/>
        <end position="444"/>
    </location>
</feature>
<dbReference type="NCBIfam" id="TIGR00254">
    <property type="entry name" value="GGDEF"/>
    <property type="match status" value="1"/>
</dbReference>
<dbReference type="Gene3D" id="3.30.450.40">
    <property type="match status" value="1"/>
</dbReference>
<dbReference type="InterPro" id="IPR029016">
    <property type="entry name" value="GAF-like_dom_sf"/>
</dbReference>
<reference evidence="4" key="1">
    <citation type="journal article" date="2014" name="Environ. Microbiol.">
        <title>Comparative genomics of the marine bacterial genus Glaciecola reveals the high degree of genomic diversity and genomic characteristic for cold adaptation.</title>
        <authorList>
            <person name="Qin Q.L."/>
            <person name="Xie B.B."/>
            <person name="Yu Y."/>
            <person name="Shu Y.L."/>
            <person name="Rong J.C."/>
            <person name="Zhang Y.J."/>
            <person name="Zhao D.L."/>
            <person name="Chen X.L."/>
            <person name="Zhang X.Y."/>
            <person name="Chen B."/>
            <person name="Zhou B.C."/>
            <person name="Zhang Y.Z."/>
        </authorList>
    </citation>
    <scope>NUCLEOTIDE SEQUENCE [LARGE SCALE GENOMIC DNA]</scope>
    <source>
        <strain evidence="4">LMG 21857</strain>
    </source>
</reference>
<sequence>MRKDIQLLLPKFLDLLLDAVCVVDTQGRFVFVNAASERVFGYTAKELLGTPMIDLVYPADRELTLNTAQKVMSGEPIPHFENRYIHKNGHLVDVMWSASWSESEGLRLAVARDVTPLRRAERQQKALYDISEAAHTAANLTALYQQIHQIITTLLPAESFCVALYQATNNQLTFPYYVDQLKRRYHDRELVTHEPLGKVILAGKSLLMHGTQSGASDSQLPPNKLVEMDWLGVPLISADKVIGALVIQQPSDRNDYNEQSEQLLHFVSVQIANAITRKQAETRLLHLASHDALTNLANRSLFNVRLEFALKQAHRDNQQLALLYIDLNKFKMINDTLGHEVGDRVLVEFSKRLKSSTRESDTVGRIGGDEFTLLLVNIHSQSDVELVIAKLNDSFEKPMQIGGHNITLSASIGFAIYPQDGRKREHLASSADANMYKQKKSRLL</sequence>
<evidence type="ECO:0000313" key="3">
    <source>
        <dbReference type="EMBL" id="GAC32385.1"/>
    </source>
</evidence>
<feature type="domain" description="PAS" evidence="1">
    <location>
        <begin position="5"/>
        <end position="75"/>
    </location>
</feature>